<dbReference type="GO" id="GO:0005886">
    <property type="term" value="C:plasma membrane"/>
    <property type="evidence" value="ECO:0007669"/>
    <property type="project" value="UniProtKB-SubCell"/>
</dbReference>
<dbReference type="HOGENOM" id="CLU_034641_3_0_11"/>
<evidence type="ECO:0000256" key="5">
    <source>
        <dbReference type="ARBA" id="ARBA00022989"/>
    </source>
</evidence>
<accession>M1UZN5</accession>
<feature type="transmembrane region" description="Helical" evidence="8">
    <location>
        <begin position="30"/>
        <end position="50"/>
    </location>
</feature>
<feature type="transmembrane region" description="Helical" evidence="8">
    <location>
        <begin position="409"/>
        <end position="427"/>
    </location>
</feature>
<keyword evidence="4 8" id="KW-0812">Transmembrane</keyword>
<dbReference type="AlphaFoldDB" id="M1UZN5"/>
<keyword evidence="6 8" id="KW-0472">Membrane</keyword>
<keyword evidence="2" id="KW-1003">Cell membrane</keyword>
<evidence type="ECO:0000256" key="2">
    <source>
        <dbReference type="ARBA" id="ARBA00022475"/>
    </source>
</evidence>
<evidence type="ECO:0000313" key="9">
    <source>
        <dbReference type="EMBL" id="AGG67273.1"/>
    </source>
</evidence>
<comment type="subcellular location">
    <subcellularLocation>
        <location evidence="1">Cell membrane</location>
        <topology evidence="1">Multi-pass membrane protein</topology>
    </subcellularLocation>
</comment>
<feature type="transmembrane region" description="Helical" evidence="8">
    <location>
        <begin position="329"/>
        <end position="356"/>
    </location>
</feature>
<dbReference type="InterPro" id="IPR018584">
    <property type="entry name" value="GT87"/>
</dbReference>
<evidence type="ECO:0008006" key="11">
    <source>
        <dbReference type="Google" id="ProtNLM"/>
    </source>
</evidence>
<gene>
    <name evidence="9" type="ORF">H924_09175</name>
</gene>
<evidence type="ECO:0000313" key="10">
    <source>
        <dbReference type="Proteomes" id="UP000011760"/>
    </source>
</evidence>
<feature type="transmembrane region" description="Helical" evidence="8">
    <location>
        <begin position="221"/>
        <end position="241"/>
    </location>
</feature>
<reference evidence="9 10" key="1">
    <citation type="submission" date="2013-02" db="EMBL/GenBank/DDBJ databases">
        <title>The complete genome sequence of Corynebacterium callunae DSM 20147.</title>
        <authorList>
            <person name="Ruckert C."/>
            <person name="Albersmeier A."/>
            <person name="Kalinowski J."/>
        </authorList>
    </citation>
    <scope>NUCLEOTIDE SEQUENCE [LARGE SCALE GENOMIC DNA]</scope>
    <source>
        <strain evidence="9 10">DSM 20147</strain>
    </source>
</reference>
<evidence type="ECO:0000256" key="1">
    <source>
        <dbReference type="ARBA" id="ARBA00004651"/>
    </source>
</evidence>
<evidence type="ECO:0000256" key="6">
    <source>
        <dbReference type="ARBA" id="ARBA00023136"/>
    </source>
</evidence>
<protein>
    <recommendedName>
        <fullName evidence="11">DUF2029 domain-containing protein</fullName>
    </recommendedName>
</protein>
<feature type="transmembrane region" description="Helical" evidence="8">
    <location>
        <begin position="368"/>
        <end position="389"/>
    </location>
</feature>
<dbReference type="Proteomes" id="UP000011760">
    <property type="component" value="Chromosome"/>
</dbReference>
<evidence type="ECO:0000256" key="4">
    <source>
        <dbReference type="ARBA" id="ARBA00022692"/>
    </source>
</evidence>
<proteinExistence type="inferred from homology"/>
<organism evidence="9 10">
    <name type="scientific">Corynebacterium callunae DSM 20147</name>
    <dbReference type="NCBI Taxonomy" id="1121353"/>
    <lineage>
        <taxon>Bacteria</taxon>
        <taxon>Bacillati</taxon>
        <taxon>Actinomycetota</taxon>
        <taxon>Actinomycetes</taxon>
        <taxon>Mycobacteriales</taxon>
        <taxon>Corynebacteriaceae</taxon>
        <taxon>Corynebacterium</taxon>
    </lineage>
</organism>
<name>M1UZN5_9CORY</name>
<feature type="transmembrane region" description="Helical" evidence="8">
    <location>
        <begin position="144"/>
        <end position="163"/>
    </location>
</feature>
<feature type="transmembrane region" description="Helical" evidence="8">
    <location>
        <begin position="294"/>
        <end position="317"/>
    </location>
</feature>
<dbReference type="GO" id="GO:0016758">
    <property type="term" value="F:hexosyltransferase activity"/>
    <property type="evidence" value="ECO:0007669"/>
    <property type="project" value="InterPro"/>
</dbReference>
<sequence>MPSSNSSLSKEAQDAAPSQLSPFNLTSRDLLSFISLLGVAAGLIANKYLVDKLDWRIDTAVYRKGALALVNNQSLYEHPFDMGDIDLPFIYPPIGAAIFYPFGYFKFFNDELASNLMVVISSLLMLLCLYLVANAVLKDQDRQLSFAIAAIAWPIVLLMEPVILNADLGQINVIIMALVVYDLLPIKRRIPRGVLIGLAAAIKLTPLAMLLYFLVKKDFRGIFNAVISMLVFTALGALITWQNTKEFFLTTLFNLNADGESGVSTVYQSNSSLQAMIYRWWPSQDAATASSLPMLLWIVLSLIAIVAVGLLMHQLFARGLQVEAVMANAMLMLLISPISWSHHWVWLPLWALVFFLRYFQHAQRPRALLISGIILSVIQLILPPKWWFGRDGVNVFDLPLLEKFMISDWTWLSIGLLIALAVSLKAFPRLTNSAATQA</sequence>
<evidence type="ECO:0000256" key="3">
    <source>
        <dbReference type="ARBA" id="ARBA00022679"/>
    </source>
</evidence>
<keyword evidence="3" id="KW-0808">Transferase</keyword>
<dbReference type="PATRIC" id="fig|1121353.3.peg.1871"/>
<feature type="transmembrane region" description="Helical" evidence="8">
    <location>
        <begin position="113"/>
        <end position="132"/>
    </location>
</feature>
<dbReference type="RefSeq" id="WP_015651704.1">
    <property type="nucleotide sequence ID" value="NC_020506.1"/>
</dbReference>
<feature type="transmembrane region" description="Helical" evidence="8">
    <location>
        <begin position="89"/>
        <end position="107"/>
    </location>
</feature>
<keyword evidence="5 8" id="KW-1133">Transmembrane helix</keyword>
<comment type="similarity">
    <text evidence="7">Belongs to the glycosyltransferase 87 family.</text>
</comment>
<dbReference type="eggNOG" id="COG5650">
    <property type="taxonomic scope" value="Bacteria"/>
</dbReference>
<evidence type="ECO:0000256" key="8">
    <source>
        <dbReference type="SAM" id="Phobius"/>
    </source>
</evidence>
<dbReference type="STRING" id="1121353.H924_09175"/>
<feature type="transmembrane region" description="Helical" evidence="8">
    <location>
        <begin position="169"/>
        <end position="186"/>
    </location>
</feature>
<dbReference type="Pfam" id="PF09594">
    <property type="entry name" value="GT87"/>
    <property type="match status" value="1"/>
</dbReference>
<keyword evidence="10" id="KW-1185">Reference proteome</keyword>
<feature type="transmembrane region" description="Helical" evidence="8">
    <location>
        <begin position="193"/>
        <end position="215"/>
    </location>
</feature>
<dbReference type="EMBL" id="CP004354">
    <property type="protein sequence ID" value="AGG67273.1"/>
    <property type="molecule type" value="Genomic_DNA"/>
</dbReference>
<evidence type="ECO:0000256" key="7">
    <source>
        <dbReference type="ARBA" id="ARBA00024033"/>
    </source>
</evidence>
<dbReference type="KEGG" id="ccn:H924_09175"/>